<name>A0A1T1ARN2_RHOFE</name>
<accession>A0A1T1ARN2</accession>
<protein>
    <submittedName>
        <fullName evidence="2">Uncharacterized protein</fullName>
    </submittedName>
</protein>
<feature type="region of interest" description="Disordered" evidence="1">
    <location>
        <begin position="1"/>
        <end position="23"/>
    </location>
</feature>
<comment type="caution">
    <text evidence="2">The sequence shown here is derived from an EMBL/GenBank/DDBJ whole genome shotgun (WGS) entry which is preliminary data.</text>
</comment>
<dbReference type="RefSeq" id="WP_078364592.1">
    <property type="nucleotide sequence ID" value="NZ_MTJN01000002.1"/>
</dbReference>
<evidence type="ECO:0000256" key="1">
    <source>
        <dbReference type="SAM" id="MobiDB-lite"/>
    </source>
</evidence>
<keyword evidence="3" id="KW-1185">Reference proteome</keyword>
<dbReference type="EMBL" id="MTJN01000002">
    <property type="protein sequence ID" value="OOV06772.1"/>
    <property type="molecule type" value="Genomic_DNA"/>
</dbReference>
<proteinExistence type="predicted"/>
<reference evidence="2 3" key="1">
    <citation type="submission" date="2017-01" db="EMBL/GenBank/DDBJ databases">
        <title>Genome sequencing of Rhodoferax fermentans JCM 7819.</title>
        <authorList>
            <person name="Kim Y.J."/>
            <person name="Farh M.E.-A."/>
            <person name="Yang D.-C."/>
        </authorList>
    </citation>
    <scope>NUCLEOTIDE SEQUENCE [LARGE SCALE GENOMIC DNA]</scope>
    <source>
        <strain evidence="2 3">JCM 7819</strain>
    </source>
</reference>
<evidence type="ECO:0000313" key="2">
    <source>
        <dbReference type="EMBL" id="OOV06772.1"/>
    </source>
</evidence>
<feature type="compositionally biased region" description="Polar residues" evidence="1">
    <location>
        <begin position="1"/>
        <end position="20"/>
    </location>
</feature>
<sequence length="88" mass="9837">MSTVNAQRVSLMRDNSTTCRPSDGHLQELEVDLTKYVRVAEHAGELKSNDQVFPFGKPLENVVKAGNSIYEKNGTPKCRFSLTSQIRP</sequence>
<gene>
    <name evidence="2" type="ORF">RF819_08570</name>
</gene>
<evidence type="ECO:0000313" key="3">
    <source>
        <dbReference type="Proteomes" id="UP000190750"/>
    </source>
</evidence>
<dbReference type="AlphaFoldDB" id="A0A1T1ARN2"/>
<dbReference type="Proteomes" id="UP000190750">
    <property type="component" value="Unassembled WGS sequence"/>
</dbReference>
<organism evidence="2 3">
    <name type="scientific">Rhodoferax fermentans</name>
    <dbReference type="NCBI Taxonomy" id="28066"/>
    <lineage>
        <taxon>Bacteria</taxon>
        <taxon>Pseudomonadati</taxon>
        <taxon>Pseudomonadota</taxon>
        <taxon>Betaproteobacteria</taxon>
        <taxon>Burkholderiales</taxon>
        <taxon>Comamonadaceae</taxon>
        <taxon>Rhodoferax</taxon>
    </lineage>
</organism>